<feature type="binding site" evidence="12">
    <location>
        <begin position="186"/>
        <end position="193"/>
    </location>
    <ligand>
        <name>NAD(+)</name>
        <dbReference type="ChEBI" id="CHEBI:57540"/>
    </ligand>
</feature>
<gene>
    <name evidence="17" type="ORF">BP422_09040</name>
</gene>
<dbReference type="Pfam" id="PF02852">
    <property type="entry name" value="Pyr_redox_dim"/>
    <property type="match status" value="1"/>
</dbReference>
<feature type="binding site" evidence="12">
    <location>
        <begin position="149"/>
        <end position="151"/>
    </location>
    <ligand>
        <name>FAD</name>
        <dbReference type="ChEBI" id="CHEBI:57692"/>
    </ligand>
</feature>
<evidence type="ECO:0000256" key="3">
    <source>
        <dbReference type="ARBA" id="ARBA00016961"/>
    </source>
</evidence>
<dbReference type="InterPro" id="IPR023753">
    <property type="entry name" value="FAD/NAD-binding_dom"/>
</dbReference>
<comment type="similarity">
    <text evidence="1 14">Belongs to the class-I pyridine nucleotide-disulfide oxidoreductase family.</text>
</comment>
<feature type="disulfide bond" description="Redox-active" evidence="13">
    <location>
        <begin position="47"/>
        <end position="52"/>
    </location>
</feature>
<evidence type="ECO:0000256" key="9">
    <source>
        <dbReference type="ARBA" id="ARBA00023284"/>
    </source>
</evidence>
<feature type="domain" description="FAD/NAD(P)-binding" evidence="16">
    <location>
        <begin position="11"/>
        <end position="333"/>
    </location>
</feature>
<reference evidence="17 18" key="1">
    <citation type="submission" date="2016-11" db="EMBL/GenBank/DDBJ databases">
        <authorList>
            <person name="Jaros S."/>
            <person name="Januszkiewicz K."/>
            <person name="Wedrychowicz H."/>
        </authorList>
    </citation>
    <scope>NUCLEOTIDE SEQUENCE [LARGE SCALE GENOMIC DNA]</scope>
    <source>
        <strain evidence="17 18">NF2</strain>
    </source>
</reference>
<dbReference type="SUPFAM" id="SSF55424">
    <property type="entry name" value="FAD/NAD-linked reductases, dimerisation (C-terminal) domain"/>
    <property type="match status" value="1"/>
</dbReference>
<dbReference type="AlphaFoldDB" id="A0A220MF61"/>
<dbReference type="PRINTS" id="PR00411">
    <property type="entry name" value="PNDRDTASEI"/>
</dbReference>
<proteinExistence type="inferred from homology"/>
<feature type="domain" description="Pyridine nucleotide-disulphide oxidoreductase dimerisation" evidence="15">
    <location>
        <begin position="352"/>
        <end position="460"/>
    </location>
</feature>
<dbReference type="KEGG" id="bfm:BP422_09040"/>
<feature type="active site" description="Proton acceptor" evidence="11">
    <location>
        <position position="450"/>
    </location>
</feature>
<dbReference type="InterPro" id="IPR006258">
    <property type="entry name" value="Lipoamide_DH"/>
</dbReference>
<dbReference type="Gene3D" id="3.30.390.30">
    <property type="match status" value="1"/>
</dbReference>
<comment type="catalytic activity">
    <reaction evidence="10 14">
        <text>N(6)-[(R)-dihydrolipoyl]-L-lysyl-[protein] + NAD(+) = N(6)-[(R)-lipoyl]-L-lysyl-[protein] + NADH + H(+)</text>
        <dbReference type="Rhea" id="RHEA:15045"/>
        <dbReference type="Rhea" id="RHEA-COMP:10474"/>
        <dbReference type="Rhea" id="RHEA-COMP:10475"/>
        <dbReference type="ChEBI" id="CHEBI:15378"/>
        <dbReference type="ChEBI" id="CHEBI:57540"/>
        <dbReference type="ChEBI" id="CHEBI:57945"/>
        <dbReference type="ChEBI" id="CHEBI:83099"/>
        <dbReference type="ChEBI" id="CHEBI:83100"/>
        <dbReference type="EC" id="1.8.1.4"/>
    </reaction>
</comment>
<evidence type="ECO:0000313" key="17">
    <source>
        <dbReference type="EMBL" id="ASJ53686.1"/>
    </source>
</evidence>
<dbReference type="RefSeq" id="WP_088907482.1">
    <property type="nucleotide sequence ID" value="NZ_CP018145.1"/>
</dbReference>
<feature type="binding site" evidence="12">
    <location>
        <position position="318"/>
    </location>
    <ligand>
        <name>FAD</name>
        <dbReference type="ChEBI" id="CHEBI:57692"/>
    </ligand>
</feature>
<dbReference type="EMBL" id="CP018145">
    <property type="protein sequence ID" value="ASJ53686.1"/>
    <property type="molecule type" value="Genomic_DNA"/>
</dbReference>
<dbReference type="PANTHER" id="PTHR22912:SF160">
    <property type="entry name" value="DIHYDROLIPOYL DEHYDROGENASE"/>
    <property type="match status" value="1"/>
</dbReference>
<feature type="binding site" evidence="12">
    <location>
        <position position="56"/>
    </location>
    <ligand>
        <name>FAD</name>
        <dbReference type="ChEBI" id="CHEBI:57692"/>
    </ligand>
</feature>
<keyword evidence="5 12" id="KW-0274">FAD</keyword>
<dbReference type="Pfam" id="PF07992">
    <property type="entry name" value="Pyr_redox_2"/>
    <property type="match status" value="1"/>
</dbReference>
<dbReference type="EC" id="1.8.1.4" evidence="2 14"/>
<evidence type="ECO:0000256" key="2">
    <source>
        <dbReference type="ARBA" id="ARBA00012608"/>
    </source>
</evidence>
<protein>
    <recommendedName>
        <fullName evidence="3 14">Dihydrolipoyl dehydrogenase</fullName>
        <ecNumber evidence="2 14">1.8.1.4</ecNumber>
    </recommendedName>
</protein>
<dbReference type="InterPro" id="IPR004099">
    <property type="entry name" value="Pyr_nucl-diS_OxRdtase_dimer"/>
</dbReference>
<keyword evidence="4 14" id="KW-0285">Flavoprotein</keyword>
<evidence type="ECO:0000256" key="6">
    <source>
        <dbReference type="ARBA" id="ARBA00023002"/>
    </source>
</evidence>
<keyword evidence="7 12" id="KW-0520">NAD</keyword>
<accession>A0A220MF61</accession>
<comment type="miscellaneous">
    <text evidence="14">The active site is a redox-active disulfide bond.</text>
</comment>
<evidence type="ECO:0000259" key="15">
    <source>
        <dbReference type="Pfam" id="PF02852"/>
    </source>
</evidence>
<evidence type="ECO:0000259" key="16">
    <source>
        <dbReference type="Pfam" id="PF07992"/>
    </source>
</evidence>
<dbReference type="InterPro" id="IPR012999">
    <property type="entry name" value="Pyr_OxRdtase_I_AS"/>
</dbReference>
<dbReference type="Proteomes" id="UP000197781">
    <property type="component" value="Chromosome"/>
</dbReference>
<dbReference type="InterPro" id="IPR050151">
    <property type="entry name" value="Class-I_Pyr_Nuc-Dis_Oxidored"/>
</dbReference>
<name>A0A220MF61_9BACL</name>
<evidence type="ECO:0000256" key="12">
    <source>
        <dbReference type="PIRSR" id="PIRSR000350-3"/>
    </source>
</evidence>
<dbReference type="GO" id="GO:0050660">
    <property type="term" value="F:flavin adenine dinucleotide binding"/>
    <property type="evidence" value="ECO:0007669"/>
    <property type="project" value="InterPro"/>
</dbReference>
<feature type="binding site" evidence="12">
    <location>
        <position position="277"/>
    </location>
    <ligand>
        <name>NAD(+)</name>
        <dbReference type="ChEBI" id="CHEBI:57540"/>
    </ligand>
</feature>
<keyword evidence="12" id="KW-0547">Nucleotide-binding</keyword>
<dbReference type="InterPro" id="IPR016156">
    <property type="entry name" value="FAD/NAD-linked_Rdtase_dimer_sf"/>
</dbReference>
<keyword evidence="6 14" id="KW-0560">Oxidoreductase</keyword>
<dbReference type="NCBIfam" id="TIGR01350">
    <property type="entry name" value="lipoamide_DH"/>
    <property type="match status" value="1"/>
</dbReference>
<evidence type="ECO:0000256" key="11">
    <source>
        <dbReference type="PIRSR" id="PIRSR000350-2"/>
    </source>
</evidence>
<comment type="cofactor">
    <cofactor evidence="12 14">
        <name>FAD</name>
        <dbReference type="ChEBI" id="CHEBI:57692"/>
    </cofactor>
    <text evidence="12 14">Binds 1 FAD per subunit.</text>
</comment>
<evidence type="ECO:0000256" key="8">
    <source>
        <dbReference type="ARBA" id="ARBA00023157"/>
    </source>
</evidence>
<evidence type="ECO:0000256" key="14">
    <source>
        <dbReference type="RuleBase" id="RU003692"/>
    </source>
</evidence>
<dbReference type="Gene3D" id="3.50.50.60">
    <property type="entry name" value="FAD/NAD(P)-binding domain"/>
    <property type="match status" value="2"/>
</dbReference>
<dbReference type="FunFam" id="3.30.390.30:FF:000001">
    <property type="entry name" value="Dihydrolipoyl dehydrogenase"/>
    <property type="match status" value="1"/>
</dbReference>
<evidence type="ECO:0000256" key="13">
    <source>
        <dbReference type="PIRSR" id="PIRSR000350-4"/>
    </source>
</evidence>
<dbReference type="PANTHER" id="PTHR22912">
    <property type="entry name" value="DISULFIDE OXIDOREDUCTASE"/>
    <property type="match status" value="1"/>
</dbReference>
<evidence type="ECO:0000256" key="5">
    <source>
        <dbReference type="ARBA" id="ARBA00022827"/>
    </source>
</evidence>
<keyword evidence="9 14" id="KW-0676">Redox-active center</keyword>
<evidence type="ECO:0000256" key="10">
    <source>
        <dbReference type="ARBA" id="ARBA00049187"/>
    </source>
</evidence>
<dbReference type="InterPro" id="IPR001100">
    <property type="entry name" value="Pyr_nuc-diS_OxRdtase"/>
</dbReference>
<dbReference type="PIRSF" id="PIRSF000350">
    <property type="entry name" value="Mercury_reductase_MerA"/>
    <property type="match status" value="1"/>
</dbReference>
<dbReference type="GO" id="GO:0004148">
    <property type="term" value="F:dihydrolipoyl dehydrogenase (NADH) activity"/>
    <property type="evidence" value="ECO:0007669"/>
    <property type="project" value="UniProtKB-EC"/>
</dbReference>
<evidence type="ECO:0000256" key="7">
    <source>
        <dbReference type="ARBA" id="ARBA00023027"/>
    </source>
</evidence>
<sequence>MVVGEVAVETDVVVIGGGPGGYAAAIRLGQLGKSVVLIEKDVLGGVCLNRGCIPSKALIHTAGEYHKLNSLNKLGIQLPTGKAAFHMPSWQTWKSTVVVQLNKGVDYLCQANGVTVVKGTATFLSSDRIGVETGGDFETYKFKQAIIATGSRPFIPSFLKTDGEYFLDSTDMLALDEVPETLAIIGGGYIGMELGMAFAKLGSQVTVIEATERILPQTAAHLSLEVLKQAKQLGMTVKIATKVEKAEVANGRVTLACTSDKNGSESITAHKTLVTIGRVPNTGELGLAQAGVEMDERGYIPVTPTGSTNKSHIYAIGDVTPGPALAHRATKQGIVAAEVIAGLPSSVDSPLVPYVIFTEPQIAGVGMTREEAELQGHKVKVAAFPYRANGRALAMDEGEGFAEVIVDQESHLLLGMHVVGADASNLIGEGVLALELAARVEDVALTMHPHPTLSEVWLEAAEAVLGHAIHIVNKSKVAVSK</sequence>
<dbReference type="PROSITE" id="PS00076">
    <property type="entry name" value="PYRIDINE_REDOX_1"/>
    <property type="match status" value="1"/>
</dbReference>
<feature type="binding site" evidence="12">
    <location>
        <position position="209"/>
    </location>
    <ligand>
        <name>NAD(+)</name>
        <dbReference type="ChEBI" id="CHEBI:57540"/>
    </ligand>
</feature>
<evidence type="ECO:0000256" key="1">
    <source>
        <dbReference type="ARBA" id="ARBA00007532"/>
    </source>
</evidence>
<evidence type="ECO:0000256" key="4">
    <source>
        <dbReference type="ARBA" id="ARBA00022630"/>
    </source>
</evidence>
<organism evidence="17 18">
    <name type="scientific">Brevibacillus formosus</name>
    <dbReference type="NCBI Taxonomy" id="54913"/>
    <lineage>
        <taxon>Bacteria</taxon>
        <taxon>Bacillati</taxon>
        <taxon>Bacillota</taxon>
        <taxon>Bacilli</taxon>
        <taxon>Bacillales</taxon>
        <taxon>Paenibacillaceae</taxon>
        <taxon>Brevibacillus</taxon>
    </lineage>
</organism>
<evidence type="ECO:0000313" key="18">
    <source>
        <dbReference type="Proteomes" id="UP000197781"/>
    </source>
</evidence>
<dbReference type="PRINTS" id="PR00368">
    <property type="entry name" value="FADPNR"/>
</dbReference>
<dbReference type="GO" id="GO:0006103">
    <property type="term" value="P:2-oxoglutarate metabolic process"/>
    <property type="evidence" value="ECO:0007669"/>
    <property type="project" value="TreeGrafter"/>
</dbReference>
<dbReference type="SUPFAM" id="SSF51905">
    <property type="entry name" value="FAD/NAD(P)-binding domain"/>
    <property type="match status" value="1"/>
</dbReference>
<dbReference type="InterPro" id="IPR036188">
    <property type="entry name" value="FAD/NAD-bd_sf"/>
</dbReference>
<keyword evidence="8" id="KW-1015">Disulfide bond</keyword>